<feature type="domain" description="DUF4906" evidence="1">
    <location>
        <begin position="282"/>
        <end position="354"/>
    </location>
</feature>
<gene>
    <name evidence="2" type="ORF">H8S77_09800</name>
</gene>
<reference evidence="2 3" key="1">
    <citation type="submission" date="2020-08" db="EMBL/GenBank/DDBJ databases">
        <title>Genome public.</title>
        <authorList>
            <person name="Liu C."/>
            <person name="Sun Q."/>
        </authorList>
    </citation>
    <scope>NUCLEOTIDE SEQUENCE [LARGE SCALE GENOMIC DNA]</scope>
    <source>
        <strain evidence="2 3">BX2</strain>
    </source>
</reference>
<evidence type="ECO:0000259" key="1">
    <source>
        <dbReference type="Pfam" id="PF16249"/>
    </source>
</evidence>
<dbReference type="RefSeq" id="WP_186959270.1">
    <property type="nucleotide sequence ID" value="NZ_JACOOI010000009.1"/>
</dbReference>
<organism evidence="2 3">
    <name type="scientific">Parabacteroides segnis</name>
    <dbReference type="NCBI Taxonomy" id="2763058"/>
    <lineage>
        <taxon>Bacteria</taxon>
        <taxon>Pseudomonadati</taxon>
        <taxon>Bacteroidota</taxon>
        <taxon>Bacteroidia</taxon>
        <taxon>Bacteroidales</taxon>
        <taxon>Tannerellaceae</taxon>
        <taxon>Parabacteroides</taxon>
    </lineage>
</organism>
<accession>A0ABR7E0H6</accession>
<proteinExistence type="predicted"/>
<dbReference type="InterPro" id="IPR032594">
    <property type="entry name" value="DUF4906"/>
</dbReference>
<name>A0ABR7E0H6_9BACT</name>
<comment type="caution">
    <text evidence="2">The sequence shown here is derived from an EMBL/GenBank/DDBJ whole genome shotgun (WGS) entry which is preliminary data.</text>
</comment>
<dbReference type="Proteomes" id="UP000644010">
    <property type="component" value="Unassembled WGS sequence"/>
</dbReference>
<evidence type="ECO:0000313" key="2">
    <source>
        <dbReference type="EMBL" id="MBC5643178.1"/>
    </source>
</evidence>
<protein>
    <submittedName>
        <fullName evidence="2">DUF4906 domain-containing protein</fullName>
    </submittedName>
</protein>
<dbReference type="EMBL" id="JACOOI010000009">
    <property type="protein sequence ID" value="MBC5643178.1"/>
    <property type="molecule type" value="Genomic_DNA"/>
</dbReference>
<keyword evidence="3" id="KW-1185">Reference proteome</keyword>
<sequence length="799" mass="88265">MAGIGQKLETKGVIMALLTLAVLNTGCEEQIDNPVVNPSDGKTVEVTLNIGIADEVDGYDLSASSTKALSLKKGAFNAELTPTVATRATAAKPTTLYKLEIRQYDKDGNYINGNGPLDDQAIGCKLKVNLSEASDCQLVFVAWGQGSSKSLGTTTLSKAQEVTVDASVIESIKDENMNTMPYVLHLKHVNITGKGANGIISSLAGEDVRILLKRLATRLTLHWEYPEDTDYSLNQILLESIPLNYNVISKPDEKENYTYPSLLDQYTTIELTKEEIASKKYTRWIPANVRGTNNESNSALYRIKANAPTGSSYASFIAGHKTDIKKKLNYRLYLGGPAYTDFNLYGNTDYEYTISFKHKGLPVDDRRVTIIDPIPASQKNENLLPTANCFMVAPGGAFCFNPYIYSQNGNEIPNDLLQGWCKDSRIQSVKVLWQTKENGDVGDPVLGVINSPTDHTNIVDLENGNSFDDARIYCRVAPNTTGGSGLIAAYDDVDGKGKILWSWHVWVTDYAPDATGNESVDEPKKRKLKFTYNLNSDNDQLPMMDRNLGAMAGYTEVPPNPLEKSKTHGFHYEWGRKDLFPSSYTSDDNITYISSNQTKPTKGLLNLYAPDGFTFCPLLIYTAGTVTHQTAYQNPTTLYKPNNAYLWNDLNNLKTAWGGDASKTVHDPCPASWRITKITDYQSLFQSTPGVNNSVALNLKNASTLVTDGGAVLYFENTDKGRTTYIRFTGYWNGTTSFVRIGEVTLLWCRDDVNSGGSDGNNKQAGRYLDIKNNSTSGILNYSGHLREAITLRCIQERE</sequence>
<evidence type="ECO:0000313" key="3">
    <source>
        <dbReference type="Proteomes" id="UP000644010"/>
    </source>
</evidence>
<dbReference type="Pfam" id="PF16249">
    <property type="entry name" value="DUF4906"/>
    <property type="match status" value="1"/>
</dbReference>